<dbReference type="SMART" id="SM01040">
    <property type="entry name" value="Bro-N"/>
    <property type="match status" value="1"/>
</dbReference>
<dbReference type="Proteomes" id="UP000016761">
    <property type="component" value="Unassembled WGS sequence"/>
</dbReference>
<feature type="domain" description="Bro-N" evidence="1">
    <location>
        <begin position="1"/>
        <end position="115"/>
    </location>
</feature>
<dbReference type="AlphaFoldDB" id="U4T453"/>
<gene>
    <name evidence="2" type="ORF">M917_2292</name>
</gene>
<dbReference type="PATRIC" id="fig|1354303.4.peg.2258"/>
<dbReference type="Pfam" id="PF02498">
    <property type="entry name" value="Bro-N"/>
    <property type="match status" value="1"/>
</dbReference>
<evidence type="ECO:0000313" key="2">
    <source>
        <dbReference type="EMBL" id="ERL54946.1"/>
    </source>
</evidence>
<dbReference type="OrthoDB" id="1042522at2"/>
<dbReference type="EMBL" id="AUSW01000034">
    <property type="protein sequence ID" value="ERL54946.1"/>
    <property type="molecule type" value="Genomic_DNA"/>
</dbReference>
<dbReference type="RefSeq" id="WP_021814915.1">
    <property type="nucleotide sequence ID" value="NZ_AUSW01000034.1"/>
</dbReference>
<dbReference type="eggNOG" id="COG3617">
    <property type="taxonomic scope" value="Bacteria"/>
</dbReference>
<sequence>MNALTFNGTTLTTINKDDQVWLTSSDLAAALGYVDYKSVNRIFSRNKDEFGTNMTKTIEGVNLTTSSKTKGLTVKTRIFSLRGCHLLAMFARTDIAKAFRVWVLDILEREVKTTSHQRTPLRKACDRLAVGNMLISDAYKIVTSHYNVEHIDQIPESKLPEAVAFVYDVILARQASNANNSKYINDMHAIGSQRVEETRHAIGVIKKALASLDCGIEVIRQHNEHQFSVFESLKSETAREVR</sequence>
<evidence type="ECO:0000259" key="1">
    <source>
        <dbReference type="PROSITE" id="PS51750"/>
    </source>
</evidence>
<dbReference type="InterPro" id="IPR003497">
    <property type="entry name" value="BRO_N_domain"/>
</dbReference>
<name>U4T453_9GAMM</name>
<comment type="caution">
    <text evidence="2">The sequence shown here is derived from an EMBL/GenBank/DDBJ whole genome shotgun (WGS) entry which is preliminary data.</text>
</comment>
<organism evidence="2 3">
    <name type="scientific">Psychrobacter aquaticus CMS 56</name>
    <dbReference type="NCBI Taxonomy" id="1354303"/>
    <lineage>
        <taxon>Bacteria</taxon>
        <taxon>Pseudomonadati</taxon>
        <taxon>Pseudomonadota</taxon>
        <taxon>Gammaproteobacteria</taxon>
        <taxon>Moraxellales</taxon>
        <taxon>Moraxellaceae</taxon>
        <taxon>Psychrobacter</taxon>
    </lineage>
</organism>
<keyword evidence="3" id="KW-1185">Reference proteome</keyword>
<accession>U4T453</accession>
<proteinExistence type="predicted"/>
<dbReference type="STRING" id="1354303.M917_2292"/>
<reference evidence="2 3" key="1">
    <citation type="journal article" date="2013" name="Genome Announc.">
        <title>Draft Genome Sequence of Psychrobacter aquaticus Strain CMS 56T, Isolated from a Cyanobacterial Mat Sample Collected from Water Bodies in the McMurdo Dry Valley Region of Antarctica.</title>
        <authorList>
            <person name="Reddy G.S."/>
            <person name="Ara S."/>
            <person name="Singh A."/>
            <person name="Kumar Pinnaka A."/>
            <person name="Shivaji S."/>
        </authorList>
    </citation>
    <scope>NUCLEOTIDE SEQUENCE [LARGE SCALE GENOMIC DNA]</scope>
    <source>
        <strain evidence="2 3">CMS 56</strain>
    </source>
</reference>
<dbReference type="PROSITE" id="PS51750">
    <property type="entry name" value="BRO_N"/>
    <property type="match status" value="1"/>
</dbReference>
<protein>
    <recommendedName>
        <fullName evidence="1">Bro-N domain-containing protein</fullName>
    </recommendedName>
</protein>
<evidence type="ECO:0000313" key="3">
    <source>
        <dbReference type="Proteomes" id="UP000016761"/>
    </source>
</evidence>